<dbReference type="RefSeq" id="WP_346086711.1">
    <property type="nucleotide sequence ID" value="NZ_BAAAZK010000007.1"/>
</dbReference>
<dbReference type="PANTHER" id="PTHR30469">
    <property type="entry name" value="MULTIDRUG RESISTANCE PROTEIN MDTA"/>
    <property type="match status" value="1"/>
</dbReference>
<comment type="caution">
    <text evidence="5">The sequence shown here is derived from an EMBL/GenBank/DDBJ whole genome shotgun (WGS) entry which is preliminary data.</text>
</comment>
<evidence type="ECO:0000313" key="6">
    <source>
        <dbReference type="Proteomes" id="UP001500167"/>
    </source>
</evidence>
<dbReference type="Gene3D" id="1.10.287.470">
    <property type="entry name" value="Helix hairpin bin"/>
    <property type="match status" value="1"/>
</dbReference>
<organism evidence="5 6">
    <name type="scientific">Sphingobacterium ginsenosidimutans</name>
    <dbReference type="NCBI Taxonomy" id="687845"/>
    <lineage>
        <taxon>Bacteria</taxon>
        <taxon>Pseudomonadati</taxon>
        <taxon>Bacteroidota</taxon>
        <taxon>Sphingobacteriia</taxon>
        <taxon>Sphingobacteriales</taxon>
        <taxon>Sphingobacteriaceae</taxon>
        <taxon>Sphingobacterium</taxon>
    </lineage>
</organism>
<dbReference type="SUPFAM" id="SSF111369">
    <property type="entry name" value="HlyD-like secretion proteins"/>
    <property type="match status" value="1"/>
</dbReference>
<reference evidence="6" key="1">
    <citation type="journal article" date="2019" name="Int. J. Syst. Evol. Microbiol.">
        <title>The Global Catalogue of Microorganisms (GCM) 10K type strain sequencing project: providing services to taxonomists for standard genome sequencing and annotation.</title>
        <authorList>
            <consortium name="The Broad Institute Genomics Platform"/>
            <consortium name="The Broad Institute Genome Sequencing Center for Infectious Disease"/>
            <person name="Wu L."/>
            <person name="Ma J."/>
        </authorList>
    </citation>
    <scope>NUCLEOTIDE SEQUENCE [LARGE SCALE GENOMIC DNA]</scope>
    <source>
        <strain evidence="6">JCM 16722</strain>
    </source>
</reference>
<sequence length="369" mass="40621">MNKKIKRMKKIGYLLFLTGLLSACGHTEKPIDLTPKNPAKASTYQTTVIQEKVMSSSVRLPGKLKPFNEVNIYAKMNSFVKHIFVDRGAVVKKGQLLMQLEAPEMLAAVQAAHSRFVQAQETASASKDKYKRLKNAAQEEGAVSPLDLDNALSKMKADEAVAMSEKANVEEVEMLQSYLNIKAPFNGVIVQRNVSEGALVGPGKGNDQPLLILQDLNKLRLEVQIPETYVDKVDLSKKVAYRFNNTPNKVFEGMIARSANSLGAMQSEAIEVDVANSDNKLKPGLYCEVDIPLSAGANSLLVPSNSIVRSTERQYVIQLIDGKTHFVDIKEGVSTHDSTEVFGKLNRSDQILLHANDEIKEGVKLPLDK</sequence>
<dbReference type="EMBL" id="BAAAZK010000007">
    <property type="protein sequence ID" value="GAA4178675.1"/>
    <property type="molecule type" value="Genomic_DNA"/>
</dbReference>
<comment type="similarity">
    <text evidence="1">Belongs to the membrane fusion protein (MFP) (TC 8.A.1) family.</text>
</comment>
<dbReference type="Gene3D" id="2.40.30.170">
    <property type="match status" value="1"/>
</dbReference>
<protein>
    <submittedName>
        <fullName evidence="5">Efflux RND transporter periplasmic adaptor subunit</fullName>
    </submittedName>
</protein>
<evidence type="ECO:0000256" key="2">
    <source>
        <dbReference type="SAM" id="SignalP"/>
    </source>
</evidence>
<dbReference type="NCBIfam" id="TIGR01730">
    <property type="entry name" value="RND_mfp"/>
    <property type="match status" value="1"/>
</dbReference>
<dbReference type="Pfam" id="PF25973">
    <property type="entry name" value="BSH_CzcB"/>
    <property type="match status" value="1"/>
</dbReference>
<dbReference type="PROSITE" id="PS51257">
    <property type="entry name" value="PROKAR_LIPOPROTEIN"/>
    <property type="match status" value="1"/>
</dbReference>
<feature type="signal peptide" evidence="2">
    <location>
        <begin position="1"/>
        <end position="23"/>
    </location>
</feature>
<keyword evidence="2" id="KW-0732">Signal</keyword>
<name>A0ABP8A643_9SPHI</name>
<dbReference type="InterPro" id="IPR006143">
    <property type="entry name" value="RND_pump_MFP"/>
</dbReference>
<evidence type="ECO:0000259" key="3">
    <source>
        <dbReference type="Pfam" id="PF25973"/>
    </source>
</evidence>
<feature type="domain" description="YknX-like C-terminal permuted SH3-like" evidence="4">
    <location>
        <begin position="300"/>
        <end position="364"/>
    </location>
</feature>
<keyword evidence="6" id="KW-1185">Reference proteome</keyword>
<evidence type="ECO:0000313" key="5">
    <source>
        <dbReference type="EMBL" id="GAA4178675.1"/>
    </source>
</evidence>
<feature type="chain" id="PRO_5046139447" evidence="2">
    <location>
        <begin position="24"/>
        <end position="369"/>
    </location>
</feature>
<dbReference type="Gene3D" id="2.40.50.100">
    <property type="match status" value="1"/>
</dbReference>
<dbReference type="InterPro" id="IPR058637">
    <property type="entry name" value="YknX-like_C"/>
</dbReference>
<dbReference type="Pfam" id="PF25989">
    <property type="entry name" value="YknX_C"/>
    <property type="match status" value="1"/>
</dbReference>
<proteinExistence type="inferred from homology"/>
<evidence type="ECO:0000256" key="1">
    <source>
        <dbReference type="ARBA" id="ARBA00009477"/>
    </source>
</evidence>
<feature type="domain" description="CzcB-like barrel-sandwich hybrid" evidence="3">
    <location>
        <begin position="70"/>
        <end position="201"/>
    </location>
</feature>
<accession>A0ABP8A643</accession>
<dbReference type="InterPro" id="IPR058647">
    <property type="entry name" value="BSH_CzcB-like"/>
</dbReference>
<dbReference type="Proteomes" id="UP001500167">
    <property type="component" value="Unassembled WGS sequence"/>
</dbReference>
<gene>
    <name evidence="5" type="ORF">GCM10022218_29890</name>
</gene>
<dbReference type="Gene3D" id="2.40.420.20">
    <property type="match status" value="1"/>
</dbReference>
<evidence type="ECO:0000259" key="4">
    <source>
        <dbReference type="Pfam" id="PF25989"/>
    </source>
</evidence>